<organism evidence="3 4">
    <name type="scientific">Mycolicibacterium murale</name>
    <dbReference type="NCBI Taxonomy" id="182220"/>
    <lineage>
        <taxon>Bacteria</taxon>
        <taxon>Bacillati</taxon>
        <taxon>Actinomycetota</taxon>
        <taxon>Actinomycetes</taxon>
        <taxon>Mycobacteriales</taxon>
        <taxon>Mycobacteriaceae</taxon>
        <taxon>Mycolicibacterium</taxon>
    </lineage>
</organism>
<accession>A0A7I9WX10</accession>
<name>A0A7I9WX10_9MYCO</name>
<feature type="signal peptide" evidence="2">
    <location>
        <begin position="1"/>
        <end position="40"/>
    </location>
</feature>
<feature type="transmembrane region" description="Helical" evidence="1">
    <location>
        <begin position="632"/>
        <end position="653"/>
    </location>
</feature>
<keyword evidence="4" id="KW-1185">Reference proteome</keyword>
<proteinExistence type="predicted"/>
<dbReference type="Proteomes" id="UP000465241">
    <property type="component" value="Unassembled WGS sequence"/>
</dbReference>
<feature type="chain" id="PRO_5029800991" description="Cellulose biosynthesis cyclic di-GMP-binding regulatory protein BcsB" evidence="2">
    <location>
        <begin position="41"/>
        <end position="659"/>
    </location>
</feature>
<keyword evidence="1" id="KW-1133">Transmembrane helix</keyword>
<dbReference type="EMBL" id="BLKT01000003">
    <property type="protein sequence ID" value="GFG62265.1"/>
    <property type="molecule type" value="Genomic_DNA"/>
</dbReference>
<evidence type="ECO:0000313" key="3">
    <source>
        <dbReference type="EMBL" id="GFG62265.1"/>
    </source>
</evidence>
<gene>
    <name evidence="3" type="ORF">MMUR_64010</name>
</gene>
<keyword evidence="1" id="KW-0812">Transmembrane</keyword>
<sequence>MHPVSSMSPLVVQQLRAGAGALAALVVLLVPLLMAGAAQAEPGGAEPAPTADVNLDWATLGLEPEIYLSPNATSTFTVQVPEGLSAARLRGTINAPMNVNAGYLEIDTADGDLLATVDLPPPTQPATPLDVDISAAPVLSSTVELAITLRTLDTADRFCGPLQQVMLSDLSTVFAGTAAPADTIATFFPPVLQRVAIFTPEDADAGEQQAALTLVSTLTRLYHPQPVAITVDSVRRGLPPPPAGDLARAILVEAGDTAGMSVENAGTPGAYLRVAGTGDELTTQVSLLVNQLQTLVQTAATRVDQAGAVPELSGDTLTFSQLDISGSTEVVRTASLSVGADRSALGPGRISAVQVHLLADYTPVPGDDVATVLIRSNGIVVYRAALDSSGRLDATFDVDGPAFGQWLNLDFALTYTPNVVCGPLIAPVTFQVDPRSTLTMTRGGPPLGGFGALPSEFSPAFLVAFDGSGPDQLRYAARVVAAIARLTTAPLTPQVVDVATAADADTGALIVAASDAIAQTSLNPPILAADAGVDIGLPTELRASIDGGLASIQAFADGQHNRTVILVTTTGEWSLVDPLLDRISRADAGWSSLTGDVLAAGPSGIPTNVSIRDVAPVYQSAATPQSGTDPKILWGVGAVVVVVAAAIAAIVWTRGRRAD</sequence>
<evidence type="ECO:0000313" key="4">
    <source>
        <dbReference type="Proteomes" id="UP000465241"/>
    </source>
</evidence>
<evidence type="ECO:0000256" key="1">
    <source>
        <dbReference type="SAM" id="Phobius"/>
    </source>
</evidence>
<evidence type="ECO:0008006" key="5">
    <source>
        <dbReference type="Google" id="ProtNLM"/>
    </source>
</evidence>
<dbReference type="AlphaFoldDB" id="A0A7I9WX10"/>
<comment type="caution">
    <text evidence="3">The sequence shown here is derived from an EMBL/GenBank/DDBJ whole genome shotgun (WGS) entry which is preliminary data.</text>
</comment>
<keyword evidence="1" id="KW-0472">Membrane</keyword>
<reference evidence="3 4" key="1">
    <citation type="journal article" date="2019" name="Emerg. Microbes Infect.">
        <title>Comprehensive subspecies identification of 175 nontuberculous mycobacteria species based on 7547 genomic profiles.</title>
        <authorList>
            <person name="Matsumoto Y."/>
            <person name="Kinjo T."/>
            <person name="Motooka D."/>
            <person name="Nabeya D."/>
            <person name="Jung N."/>
            <person name="Uechi K."/>
            <person name="Horii T."/>
            <person name="Iida T."/>
            <person name="Fujita J."/>
            <person name="Nakamura S."/>
        </authorList>
    </citation>
    <scope>NUCLEOTIDE SEQUENCE [LARGE SCALE GENOMIC DNA]</scope>
    <source>
        <strain evidence="3 4">JCM 13392</strain>
    </source>
</reference>
<protein>
    <recommendedName>
        <fullName evidence="5">Cellulose biosynthesis cyclic di-GMP-binding regulatory protein BcsB</fullName>
    </recommendedName>
</protein>
<evidence type="ECO:0000256" key="2">
    <source>
        <dbReference type="SAM" id="SignalP"/>
    </source>
</evidence>
<keyword evidence="2" id="KW-0732">Signal</keyword>